<feature type="transmembrane region" description="Helical" evidence="5">
    <location>
        <begin position="198"/>
        <end position="217"/>
    </location>
</feature>
<name>A0AAN8G712_PATCE</name>
<keyword evidence="4 5" id="KW-0472">Membrane</keyword>
<feature type="transmembrane region" description="Helical" evidence="5">
    <location>
        <begin position="535"/>
        <end position="555"/>
    </location>
</feature>
<dbReference type="AlphaFoldDB" id="A0AAN8G712"/>
<dbReference type="GO" id="GO:0022857">
    <property type="term" value="F:transmembrane transporter activity"/>
    <property type="evidence" value="ECO:0007669"/>
    <property type="project" value="InterPro"/>
</dbReference>
<evidence type="ECO:0000256" key="5">
    <source>
        <dbReference type="SAM" id="Phobius"/>
    </source>
</evidence>
<evidence type="ECO:0000256" key="3">
    <source>
        <dbReference type="ARBA" id="ARBA00022989"/>
    </source>
</evidence>
<comment type="caution">
    <text evidence="6">The sequence shown here is derived from an EMBL/GenBank/DDBJ whole genome shotgun (WGS) entry which is preliminary data.</text>
</comment>
<proteinExistence type="predicted"/>
<evidence type="ECO:0000256" key="1">
    <source>
        <dbReference type="ARBA" id="ARBA00004141"/>
    </source>
</evidence>
<evidence type="ECO:0000313" key="6">
    <source>
        <dbReference type="EMBL" id="KAK6169148.1"/>
    </source>
</evidence>
<evidence type="ECO:0000256" key="4">
    <source>
        <dbReference type="ARBA" id="ARBA00023136"/>
    </source>
</evidence>
<dbReference type="InterPro" id="IPR049680">
    <property type="entry name" value="FLVCR1-2_SLC49-like"/>
</dbReference>
<dbReference type="InterPro" id="IPR036259">
    <property type="entry name" value="MFS_trans_sf"/>
</dbReference>
<feature type="transmembrane region" description="Helical" evidence="5">
    <location>
        <begin position="473"/>
        <end position="494"/>
    </location>
</feature>
<feature type="transmembrane region" description="Helical" evidence="5">
    <location>
        <begin position="414"/>
        <end position="431"/>
    </location>
</feature>
<sequence length="583" mass="65716">MFTKDSFYELFDVIILRSFQEISKMSANSPKRPQMNKSVSMVEFDDLTSRPTSRWDKVRNHIYQQNKNGIKPLAKQGKKPPLLPRSSSMTDFSPEANSQLVNQLYQELRKVSTPSITVETDTSLHVYHRRWYILAIYSLLAGLQAYVWNFWGPIASTSEHAYDWSDSDIAFYANWGPICFIPMVIPLSWLITTKGLRWAMLVAALLVATGSGIRCTYTEPPINKWLVHSGHLLNGLAGPIAKGMGPVVSAVWFPPDQRTTATAIMSGSQWCAIGISFIAGPLVVPETHKKWNVTTDVEQQNTSMINNTKRHDEIVETERNDILMYLYGCFGLCALLLLVILIYFPAKPPRPPSSTASIDRLNYWTGIKHLLRRRPQFWFVAVLYGYSTGIRDAWSSMLNVNLKAHHISQIDGGWIGFYSAVASWIAGIIIAKFADTFKKRFKLFLITLYLLSTLMYIWLTLTLVNILPASRATLYASVIVSSIFIGSTTPLFYESACEIAYPVSEGIANLVLTMQANIASLIFLGVLSIPDIGTVWMNWLLIAAFATTTVALFFMKETHTRSDIDENKTDIKLKHGQQIETHI</sequence>
<dbReference type="SUPFAM" id="SSF103473">
    <property type="entry name" value="MFS general substrate transporter"/>
    <property type="match status" value="1"/>
</dbReference>
<organism evidence="6 7">
    <name type="scientific">Patella caerulea</name>
    <name type="common">Rayed Mediterranean limpet</name>
    <dbReference type="NCBI Taxonomy" id="87958"/>
    <lineage>
        <taxon>Eukaryota</taxon>
        <taxon>Metazoa</taxon>
        <taxon>Spiralia</taxon>
        <taxon>Lophotrochozoa</taxon>
        <taxon>Mollusca</taxon>
        <taxon>Gastropoda</taxon>
        <taxon>Patellogastropoda</taxon>
        <taxon>Patelloidea</taxon>
        <taxon>Patellidae</taxon>
        <taxon>Patella</taxon>
    </lineage>
</organism>
<comment type="subcellular location">
    <subcellularLocation>
        <location evidence="1">Membrane</location>
        <topology evidence="1">Multi-pass membrane protein</topology>
    </subcellularLocation>
</comment>
<feature type="transmembrane region" description="Helical" evidence="5">
    <location>
        <begin position="506"/>
        <end position="529"/>
    </location>
</feature>
<dbReference type="Proteomes" id="UP001347796">
    <property type="component" value="Unassembled WGS sequence"/>
</dbReference>
<dbReference type="PANTHER" id="PTHR10924:SF27">
    <property type="entry name" value="SOLUTE CARRIER FAMILY 49 MEMBER 4"/>
    <property type="match status" value="1"/>
</dbReference>
<feature type="transmembrane region" description="Helical" evidence="5">
    <location>
        <begin position="131"/>
        <end position="151"/>
    </location>
</feature>
<evidence type="ECO:0000256" key="2">
    <source>
        <dbReference type="ARBA" id="ARBA00022692"/>
    </source>
</evidence>
<dbReference type="InterPro" id="IPR011701">
    <property type="entry name" value="MFS"/>
</dbReference>
<protein>
    <submittedName>
        <fullName evidence="6">Uncharacterized protein</fullName>
    </submittedName>
</protein>
<keyword evidence="3 5" id="KW-1133">Transmembrane helix</keyword>
<feature type="transmembrane region" description="Helical" evidence="5">
    <location>
        <begin position="322"/>
        <end position="344"/>
    </location>
</feature>
<dbReference type="Gene3D" id="1.20.1250.20">
    <property type="entry name" value="MFS general substrate transporter like domains"/>
    <property type="match status" value="2"/>
</dbReference>
<evidence type="ECO:0000313" key="7">
    <source>
        <dbReference type="Proteomes" id="UP001347796"/>
    </source>
</evidence>
<accession>A0AAN8G712</accession>
<dbReference type="GO" id="GO:0016020">
    <property type="term" value="C:membrane"/>
    <property type="evidence" value="ECO:0007669"/>
    <property type="project" value="UniProtKB-SubCell"/>
</dbReference>
<reference evidence="6 7" key="1">
    <citation type="submission" date="2024-01" db="EMBL/GenBank/DDBJ databases">
        <title>The genome of the rayed Mediterranean limpet Patella caerulea (Linnaeus, 1758).</title>
        <authorList>
            <person name="Anh-Thu Weber A."/>
            <person name="Halstead-Nussloch G."/>
        </authorList>
    </citation>
    <scope>NUCLEOTIDE SEQUENCE [LARGE SCALE GENOMIC DNA]</scope>
    <source>
        <strain evidence="6">AATW-2023a</strain>
        <tissue evidence="6">Whole specimen</tissue>
    </source>
</reference>
<keyword evidence="7" id="KW-1185">Reference proteome</keyword>
<feature type="transmembrane region" description="Helical" evidence="5">
    <location>
        <begin position="377"/>
        <end position="394"/>
    </location>
</feature>
<dbReference type="EMBL" id="JAZGQO010000015">
    <property type="protein sequence ID" value="KAK6169148.1"/>
    <property type="molecule type" value="Genomic_DNA"/>
</dbReference>
<gene>
    <name evidence="6" type="ORF">SNE40_020256</name>
</gene>
<dbReference type="Pfam" id="PF07690">
    <property type="entry name" value="MFS_1"/>
    <property type="match status" value="1"/>
</dbReference>
<keyword evidence="2 5" id="KW-0812">Transmembrane</keyword>
<feature type="transmembrane region" description="Helical" evidence="5">
    <location>
        <begin position="443"/>
        <end position="467"/>
    </location>
</feature>
<feature type="transmembrane region" description="Helical" evidence="5">
    <location>
        <begin position="171"/>
        <end position="191"/>
    </location>
</feature>
<dbReference type="PANTHER" id="PTHR10924">
    <property type="entry name" value="MAJOR FACILITATOR SUPERFAMILY PROTEIN-RELATED"/>
    <property type="match status" value="1"/>
</dbReference>